<accession>L0W7T7</accession>
<dbReference type="PROSITE" id="PS51866">
    <property type="entry name" value="MOP"/>
    <property type="match status" value="1"/>
</dbReference>
<name>L0W7T7_9GAMM</name>
<dbReference type="Pfam" id="PF03459">
    <property type="entry name" value="TOBE"/>
    <property type="match status" value="1"/>
</dbReference>
<evidence type="ECO:0000313" key="12">
    <source>
        <dbReference type="EMBL" id="EKF72961.1"/>
    </source>
</evidence>
<dbReference type="Proteomes" id="UP000010164">
    <property type="component" value="Unassembled WGS sequence"/>
</dbReference>
<keyword evidence="8" id="KW-0472">Membrane</keyword>
<evidence type="ECO:0000259" key="11">
    <source>
        <dbReference type="PROSITE" id="PS51866"/>
    </source>
</evidence>
<keyword evidence="13" id="KW-1185">Reference proteome</keyword>
<gene>
    <name evidence="12" type="ORF">A11A3_16095</name>
</gene>
<evidence type="ECO:0000256" key="7">
    <source>
        <dbReference type="ARBA" id="ARBA00022967"/>
    </source>
</evidence>
<dbReference type="InterPro" id="IPR008995">
    <property type="entry name" value="Mo/tungstate-bd_C_term_dom"/>
</dbReference>
<keyword evidence="3 9" id="KW-0500">Molybdenum</keyword>
<evidence type="ECO:0000256" key="5">
    <source>
        <dbReference type="ARBA" id="ARBA00022741"/>
    </source>
</evidence>
<dbReference type="PROSITE" id="PS50893">
    <property type="entry name" value="ABC_TRANSPORTER_2"/>
    <property type="match status" value="1"/>
</dbReference>
<dbReference type="PROSITE" id="PS00211">
    <property type="entry name" value="ABC_TRANSPORTER_1"/>
    <property type="match status" value="1"/>
</dbReference>
<evidence type="ECO:0000256" key="1">
    <source>
        <dbReference type="ARBA" id="ARBA00022448"/>
    </source>
</evidence>
<dbReference type="NCBIfam" id="TIGR02142">
    <property type="entry name" value="modC_ABC"/>
    <property type="match status" value="1"/>
</dbReference>
<evidence type="ECO:0000313" key="13">
    <source>
        <dbReference type="Proteomes" id="UP000010164"/>
    </source>
</evidence>
<evidence type="ECO:0000256" key="3">
    <source>
        <dbReference type="ARBA" id="ARBA00022505"/>
    </source>
</evidence>
<dbReference type="PANTHER" id="PTHR43514:SF4">
    <property type="entry name" value="ABC TRANSPORTER I FAMILY MEMBER 10"/>
    <property type="match status" value="1"/>
</dbReference>
<evidence type="ECO:0000259" key="10">
    <source>
        <dbReference type="PROSITE" id="PS50893"/>
    </source>
</evidence>
<dbReference type="GO" id="GO:0016887">
    <property type="term" value="F:ATP hydrolysis activity"/>
    <property type="evidence" value="ECO:0007669"/>
    <property type="project" value="InterPro"/>
</dbReference>
<dbReference type="InterPro" id="IPR003593">
    <property type="entry name" value="AAA+_ATPase"/>
</dbReference>
<dbReference type="OrthoDB" id="9802264at2"/>
<evidence type="ECO:0000256" key="9">
    <source>
        <dbReference type="PROSITE-ProRule" id="PRU01213"/>
    </source>
</evidence>
<dbReference type="EMBL" id="AMRJ01000041">
    <property type="protein sequence ID" value="EKF72961.1"/>
    <property type="molecule type" value="Genomic_DNA"/>
</dbReference>
<organism evidence="12 13">
    <name type="scientific">Alcanivorax hongdengensis A-11-3</name>
    <dbReference type="NCBI Taxonomy" id="1177179"/>
    <lineage>
        <taxon>Bacteria</taxon>
        <taxon>Pseudomonadati</taxon>
        <taxon>Pseudomonadota</taxon>
        <taxon>Gammaproteobacteria</taxon>
        <taxon>Oceanospirillales</taxon>
        <taxon>Alcanivoracaceae</taxon>
        <taxon>Alcanivorax</taxon>
    </lineage>
</organism>
<proteinExistence type="predicted"/>
<dbReference type="PANTHER" id="PTHR43514">
    <property type="entry name" value="ABC TRANSPORTER I FAMILY MEMBER 10"/>
    <property type="match status" value="1"/>
</dbReference>
<dbReference type="Gene3D" id="2.40.50.100">
    <property type="match status" value="1"/>
</dbReference>
<dbReference type="InterPro" id="IPR003439">
    <property type="entry name" value="ABC_transporter-like_ATP-bd"/>
</dbReference>
<feature type="domain" description="ABC transporter" evidence="10">
    <location>
        <begin position="1"/>
        <end position="227"/>
    </location>
</feature>
<dbReference type="InterPro" id="IPR011868">
    <property type="entry name" value="ModC_ABC_ATP-bd"/>
</dbReference>
<sequence>MSLQLALTGQVGNLAIRAQGRLPERGVTVLFGRSGAGKSTLLRMIAGLHPCEGAMELGGSVWLGEGRSLPPWQRPLGMMFQKPTLFSHLDVAGNLQYVARRRRVSDEHVQRVIAQTDLAPLRQRRVQTLSGGEAQRVALARALLGKPRLLLLDEPLSALDQTGKQMLLELIARCAADIPVLYVTHDLDELLALADQLWLMEQGAVVSQMPLQQALAQLDGPLVQRQDASAVLSATAGRYDPEHHLQALQLAEHGVWLPALKPLTAGDPVRIRIAARDVSLCLSRVTDSSILNILPVEVVAVRELPPGQVMVQLRLADQLLLARISSRSRQQLGLFPGQSLYAQIKAVALA</sequence>
<dbReference type="Pfam" id="PF00005">
    <property type="entry name" value="ABC_tran"/>
    <property type="match status" value="1"/>
</dbReference>
<dbReference type="GO" id="GO:0005524">
    <property type="term" value="F:ATP binding"/>
    <property type="evidence" value="ECO:0007669"/>
    <property type="project" value="UniProtKB-KW"/>
</dbReference>
<dbReference type="Gene3D" id="3.40.50.300">
    <property type="entry name" value="P-loop containing nucleotide triphosphate hydrolases"/>
    <property type="match status" value="1"/>
</dbReference>
<evidence type="ECO:0000256" key="6">
    <source>
        <dbReference type="ARBA" id="ARBA00022840"/>
    </source>
</evidence>
<dbReference type="SUPFAM" id="SSF52540">
    <property type="entry name" value="P-loop containing nucleoside triphosphate hydrolases"/>
    <property type="match status" value="1"/>
</dbReference>
<dbReference type="GO" id="GO:0016020">
    <property type="term" value="C:membrane"/>
    <property type="evidence" value="ECO:0007669"/>
    <property type="project" value="InterPro"/>
</dbReference>
<protein>
    <submittedName>
        <fullName evidence="12">Molybdate ABC transporter ATP-binding protein</fullName>
    </submittedName>
</protein>
<dbReference type="InterPro" id="IPR027417">
    <property type="entry name" value="P-loop_NTPase"/>
</dbReference>
<dbReference type="SMART" id="SM00382">
    <property type="entry name" value="AAA"/>
    <property type="match status" value="1"/>
</dbReference>
<keyword evidence="5" id="KW-0547">Nucleotide-binding</keyword>
<dbReference type="SUPFAM" id="SSF50331">
    <property type="entry name" value="MOP-like"/>
    <property type="match status" value="1"/>
</dbReference>
<dbReference type="eggNOG" id="COG4148">
    <property type="taxonomic scope" value="Bacteria"/>
</dbReference>
<feature type="domain" description="Mop" evidence="11">
    <location>
        <begin position="287"/>
        <end position="350"/>
    </location>
</feature>
<dbReference type="AlphaFoldDB" id="L0W7T7"/>
<evidence type="ECO:0000256" key="4">
    <source>
        <dbReference type="ARBA" id="ARBA00022519"/>
    </source>
</evidence>
<dbReference type="STRING" id="1177179.A11A3_16095"/>
<keyword evidence="6 12" id="KW-0067">ATP-binding</keyword>
<dbReference type="InterPro" id="IPR050334">
    <property type="entry name" value="Molybdenum_import_ModC"/>
</dbReference>
<keyword evidence="2" id="KW-1003">Cell membrane</keyword>
<dbReference type="InterPro" id="IPR017871">
    <property type="entry name" value="ABC_transporter-like_CS"/>
</dbReference>
<keyword evidence="1" id="KW-0813">Transport</keyword>
<keyword evidence="4" id="KW-0997">Cell inner membrane</keyword>
<evidence type="ECO:0000256" key="8">
    <source>
        <dbReference type="ARBA" id="ARBA00023136"/>
    </source>
</evidence>
<dbReference type="PATRIC" id="fig|1177179.3.peg.3170"/>
<keyword evidence="7" id="KW-1278">Translocase</keyword>
<comment type="caution">
    <text evidence="12">The sequence shown here is derived from an EMBL/GenBank/DDBJ whole genome shotgun (WGS) entry which is preliminary data.</text>
</comment>
<reference evidence="12 13" key="1">
    <citation type="journal article" date="2012" name="J. Bacteriol.">
        <title>Genome Sequence of the Alkane-Degrading Bacterium Alcanivorax hongdengensis Type Strain A-11-3.</title>
        <authorList>
            <person name="Lai Q."/>
            <person name="Shao Z."/>
        </authorList>
    </citation>
    <scope>NUCLEOTIDE SEQUENCE [LARGE SCALE GENOMIC DNA]</scope>
    <source>
        <strain evidence="12 13">A-11-3</strain>
    </source>
</reference>
<dbReference type="InterPro" id="IPR005116">
    <property type="entry name" value="Transp-assoc_OB_typ1"/>
</dbReference>
<dbReference type="RefSeq" id="WP_008930384.1">
    <property type="nucleotide sequence ID" value="NZ_AMRJ01000041.1"/>
</dbReference>
<dbReference type="GO" id="GO:0015098">
    <property type="term" value="F:molybdate ion transmembrane transporter activity"/>
    <property type="evidence" value="ECO:0007669"/>
    <property type="project" value="InterPro"/>
</dbReference>
<dbReference type="GO" id="GO:0140359">
    <property type="term" value="F:ABC-type transporter activity"/>
    <property type="evidence" value="ECO:0007669"/>
    <property type="project" value="InterPro"/>
</dbReference>
<evidence type="ECO:0000256" key="2">
    <source>
        <dbReference type="ARBA" id="ARBA00022475"/>
    </source>
</evidence>
<dbReference type="InterPro" id="IPR004606">
    <property type="entry name" value="Mop_domain"/>
</dbReference>